<sequence length="274" mass="31876">MLSRFEFTPTVPRIQVDGLLRDDFAEYYVSGQLVHVHCLNILISVLERLCRRWTYTGIALNFFERQLVPPATVSGRQLPPSNNNDNDNSDNNLNININANGAGTWDMADNGQLAEYADLGFYASCPLSIPNPRLLLDQAEKQLQEDICFNSFYMAQHDSLLFRLPDDCLSIIIKYLDRHSVMTLAQTCKQAHLLPDIWRVLFMLTFKWAPSQSRSIDWKRYYEQCLLYKNNFLNRARIEENCTRAVQVCDAWDRELDEESARNAKRFLQETNYT</sequence>
<reference evidence="3" key="1">
    <citation type="submission" date="2022-07" db="EMBL/GenBank/DDBJ databases">
        <title>Phylogenomic reconstructions and comparative analyses of Kickxellomycotina fungi.</title>
        <authorList>
            <person name="Reynolds N.K."/>
            <person name="Stajich J.E."/>
            <person name="Barry K."/>
            <person name="Grigoriev I.V."/>
            <person name="Crous P."/>
            <person name="Smith M.E."/>
        </authorList>
    </citation>
    <scope>NUCLEOTIDE SEQUENCE</scope>
    <source>
        <strain evidence="3">NBRC 105413</strain>
    </source>
</reference>
<comment type="caution">
    <text evidence="3">The sequence shown here is derived from an EMBL/GenBank/DDBJ whole genome shotgun (WGS) entry which is preliminary data.</text>
</comment>
<dbReference type="AlphaFoldDB" id="A0A9W8CKZ4"/>
<dbReference type="Pfam" id="PF00646">
    <property type="entry name" value="F-box"/>
    <property type="match status" value="1"/>
</dbReference>
<feature type="domain" description="F-box" evidence="2">
    <location>
        <begin position="158"/>
        <end position="201"/>
    </location>
</feature>
<dbReference type="InterPro" id="IPR001810">
    <property type="entry name" value="F-box_dom"/>
</dbReference>
<name>A0A9W8CKZ4_9FUNG</name>
<dbReference type="Proteomes" id="UP001145021">
    <property type="component" value="Unassembled WGS sequence"/>
</dbReference>
<organism evidence="3 4">
    <name type="scientific">Coemansia asiatica</name>
    <dbReference type="NCBI Taxonomy" id="1052880"/>
    <lineage>
        <taxon>Eukaryota</taxon>
        <taxon>Fungi</taxon>
        <taxon>Fungi incertae sedis</taxon>
        <taxon>Zoopagomycota</taxon>
        <taxon>Kickxellomycotina</taxon>
        <taxon>Kickxellomycetes</taxon>
        <taxon>Kickxellales</taxon>
        <taxon>Kickxellaceae</taxon>
        <taxon>Coemansia</taxon>
    </lineage>
</organism>
<dbReference type="PROSITE" id="PS50181">
    <property type="entry name" value="FBOX"/>
    <property type="match status" value="1"/>
</dbReference>
<accession>A0A9W8CKZ4</accession>
<evidence type="ECO:0000259" key="2">
    <source>
        <dbReference type="PROSITE" id="PS50181"/>
    </source>
</evidence>
<evidence type="ECO:0000313" key="3">
    <source>
        <dbReference type="EMBL" id="KAJ1647597.1"/>
    </source>
</evidence>
<keyword evidence="4" id="KW-1185">Reference proteome</keyword>
<dbReference type="InterPro" id="IPR036047">
    <property type="entry name" value="F-box-like_dom_sf"/>
</dbReference>
<proteinExistence type="predicted"/>
<gene>
    <name evidence="3" type="ORF">LPJ64_001055</name>
</gene>
<dbReference type="EMBL" id="JANBOH010000025">
    <property type="protein sequence ID" value="KAJ1647597.1"/>
    <property type="molecule type" value="Genomic_DNA"/>
</dbReference>
<feature type="compositionally biased region" description="Low complexity" evidence="1">
    <location>
        <begin position="78"/>
        <end position="92"/>
    </location>
</feature>
<protein>
    <recommendedName>
        <fullName evidence="2">F-box domain-containing protein</fullName>
    </recommendedName>
</protein>
<dbReference type="CDD" id="cd09917">
    <property type="entry name" value="F-box_SF"/>
    <property type="match status" value="1"/>
</dbReference>
<feature type="region of interest" description="Disordered" evidence="1">
    <location>
        <begin position="73"/>
        <end position="92"/>
    </location>
</feature>
<evidence type="ECO:0000256" key="1">
    <source>
        <dbReference type="SAM" id="MobiDB-lite"/>
    </source>
</evidence>
<dbReference type="SUPFAM" id="SSF81383">
    <property type="entry name" value="F-box domain"/>
    <property type="match status" value="1"/>
</dbReference>
<evidence type="ECO:0000313" key="4">
    <source>
        <dbReference type="Proteomes" id="UP001145021"/>
    </source>
</evidence>